<name>A0AAV4SNV5_CAEEX</name>
<proteinExistence type="predicted"/>
<keyword evidence="2" id="KW-1185">Reference proteome</keyword>
<evidence type="ECO:0000313" key="2">
    <source>
        <dbReference type="Proteomes" id="UP001054945"/>
    </source>
</evidence>
<organism evidence="1 2">
    <name type="scientific">Caerostris extrusa</name>
    <name type="common">Bark spider</name>
    <name type="synonym">Caerostris bankana</name>
    <dbReference type="NCBI Taxonomy" id="172846"/>
    <lineage>
        <taxon>Eukaryota</taxon>
        <taxon>Metazoa</taxon>
        <taxon>Ecdysozoa</taxon>
        <taxon>Arthropoda</taxon>
        <taxon>Chelicerata</taxon>
        <taxon>Arachnida</taxon>
        <taxon>Araneae</taxon>
        <taxon>Araneomorphae</taxon>
        <taxon>Entelegynae</taxon>
        <taxon>Araneoidea</taxon>
        <taxon>Araneidae</taxon>
        <taxon>Caerostris</taxon>
    </lineage>
</organism>
<sequence length="101" mass="12353">MIRHSNRVRIRMYEERVFFPPPPPISCLKTTSRNPILNNYRKPRIDPLRYESLRQRNLFEWFIVWDLLDLFLNGFTLSQNLNIKLPPIYTQQTCYRQVLEL</sequence>
<comment type="caution">
    <text evidence="1">The sequence shown here is derived from an EMBL/GenBank/DDBJ whole genome shotgun (WGS) entry which is preliminary data.</text>
</comment>
<dbReference type="Proteomes" id="UP001054945">
    <property type="component" value="Unassembled WGS sequence"/>
</dbReference>
<protein>
    <submittedName>
        <fullName evidence="1">Uncharacterized protein</fullName>
    </submittedName>
</protein>
<dbReference type="EMBL" id="BPLR01009793">
    <property type="protein sequence ID" value="GIY34659.1"/>
    <property type="molecule type" value="Genomic_DNA"/>
</dbReference>
<reference evidence="1 2" key="1">
    <citation type="submission" date="2021-06" db="EMBL/GenBank/DDBJ databases">
        <title>Caerostris extrusa draft genome.</title>
        <authorList>
            <person name="Kono N."/>
            <person name="Arakawa K."/>
        </authorList>
    </citation>
    <scope>NUCLEOTIDE SEQUENCE [LARGE SCALE GENOMIC DNA]</scope>
</reference>
<gene>
    <name evidence="1" type="ORF">CEXT_106821</name>
</gene>
<evidence type="ECO:0000313" key="1">
    <source>
        <dbReference type="EMBL" id="GIY34659.1"/>
    </source>
</evidence>
<dbReference type="AlphaFoldDB" id="A0AAV4SNV5"/>
<accession>A0AAV4SNV5</accession>